<reference evidence="4 5" key="1">
    <citation type="journal article" date="2016" name="Sci. Rep.">
        <title>Metabolic traits of an uncultured archaeal lineage -MSBL1- from brine pools of the Red Sea.</title>
        <authorList>
            <person name="Mwirichia R."/>
            <person name="Alam I."/>
            <person name="Rashid M."/>
            <person name="Vinu M."/>
            <person name="Ba-Alawi W."/>
            <person name="Anthony Kamau A."/>
            <person name="Kamanda Ngugi D."/>
            <person name="Goker M."/>
            <person name="Klenk H.P."/>
            <person name="Bajic V."/>
            <person name="Stingl U."/>
        </authorList>
    </citation>
    <scope>NUCLEOTIDE SEQUENCE [LARGE SCALE GENOMIC DNA]</scope>
    <source>
        <strain evidence="4">SCGC-AAA261F17</strain>
    </source>
</reference>
<dbReference type="SUPFAM" id="SSF51338">
    <property type="entry name" value="Composite domain of metallo-dependent hydrolases"/>
    <property type="match status" value="1"/>
</dbReference>
<dbReference type="PANTHER" id="PTHR43668:SF2">
    <property type="entry name" value="ALLANTOINASE"/>
    <property type="match status" value="1"/>
</dbReference>
<accession>A0A133V7X9</accession>
<sequence>MSDLTIRNAKLFLPTGVFQGGLAVEDGIITKISKSGLPKSDREIDAEGKLVIPGVIDSHAHLYDPEYSHREDFESGSRAAAAGGVTFTVLMPLDTPMFSPEDLKHTISVGEEDSLIDFGLHAGNMSEESIKYIKPDIELGVRSFKLFTSSPYALDRVTRRNLMENIDELGGISFIHAEDEEILTKKIEELKKAGRSDPLAHAESRPNRAEEKAVREVVADAKELDCRLHLAHITTRQGVEIVRKAKREQEKLTAETCPHYLIFTKEDVKEKGPYLRINPAPKTKKDIAAVWKALSEGVIDTVATDHAPGTREEKEVGWEDIWSAQIGIPGIETLLPLMLSEGLAKKRLTLERLVNSLSTNPAKAFGFYPQKGVIQEGSDADLVMIDRKKQWEIRAEDMHYKVGWTPYEDMELEGKPVMTISRGEIISENGEVTGKPGRGRFVPSRR</sequence>
<dbReference type="GO" id="GO:0005737">
    <property type="term" value="C:cytoplasm"/>
    <property type="evidence" value="ECO:0007669"/>
    <property type="project" value="TreeGrafter"/>
</dbReference>
<evidence type="ECO:0000256" key="1">
    <source>
        <dbReference type="ARBA" id="ARBA00008829"/>
    </source>
</evidence>
<dbReference type="GO" id="GO:0004038">
    <property type="term" value="F:allantoinase activity"/>
    <property type="evidence" value="ECO:0007669"/>
    <property type="project" value="TreeGrafter"/>
</dbReference>
<dbReference type="SUPFAM" id="SSF51556">
    <property type="entry name" value="Metallo-dependent hydrolases"/>
    <property type="match status" value="1"/>
</dbReference>
<keyword evidence="2" id="KW-0665">Pyrimidine biosynthesis</keyword>
<feature type="domain" description="Amidohydrolase-related" evidence="3">
    <location>
        <begin position="50"/>
        <end position="425"/>
    </location>
</feature>
<dbReference type="EMBL" id="LHXY01000001">
    <property type="protein sequence ID" value="KXB02535.1"/>
    <property type="molecule type" value="Genomic_DNA"/>
</dbReference>
<dbReference type="GO" id="GO:0006145">
    <property type="term" value="P:purine nucleobase catabolic process"/>
    <property type="evidence" value="ECO:0007669"/>
    <property type="project" value="TreeGrafter"/>
</dbReference>
<dbReference type="AlphaFoldDB" id="A0A133V7X9"/>
<dbReference type="Proteomes" id="UP000070035">
    <property type="component" value="Unassembled WGS sequence"/>
</dbReference>
<evidence type="ECO:0000313" key="5">
    <source>
        <dbReference type="Proteomes" id="UP000070035"/>
    </source>
</evidence>
<dbReference type="Pfam" id="PF01979">
    <property type="entry name" value="Amidohydro_1"/>
    <property type="match status" value="1"/>
</dbReference>
<dbReference type="NCBIfam" id="TIGR00857">
    <property type="entry name" value="pyrC_multi"/>
    <property type="match status" value="1"/>
</dbReference>
<dbReference type="InterPro" id="IPR006680">
    <property type="entry name" value="Amidohydro-rel"/>
</dbReference>
<dbReference type="Gene3D" id="2.30.40.10">
    <property type="entry name" value="Urease, subunit C, domain 1"/>
    <property type="match status" value="1"/>
</dbReference>
<comment type="similarity">
    <text evidence="1">Belongs to the metallo-dependent hydrolases superfamily. Hydantoinase/dihydropyrimidinase family.</text>
</comment>
<dbReference type="InterPro" id="IPR032466">
    <property type="entry name" value="Metal_Hydrolase"/>
</dbReference>
<dbReference type="InterPro" id="IPR011059">
    <property type="entry name" value="Metal-dep_hydrolase_composite"/>
</dbReference>
<name>A0A133V7X9_9EURY</name>
<comment type="caution">
    <text evidence="4">The sequence shown here is derived from an EMBL/GenBank/DDBJ whole genome shotgun (WGS) entry which is preliminary data.</text>
</comment>
<protein>
    <recommendedName>
        <fullName evidence="3">Amidohydrolase-related domain-containing protein</fullName>
    </recommendedName>
</protein>
<proteinExistence type="inferred from homology"/>
<dbReference type="GO" id="GO:0006221">
    <property type="term" value="P:pyrimidine nucleotide biosynthetic process"/>
    <property type="evidence" value="ECO:0007669"/>
    <property type="project" value="UniProtKB-KW"/>
</dbReference>
<dbReference type="Gene3D" id="3.20.20.140">
    <property type="entry name" value="Metal-dependent hydrolases"/>
    <property type="match status" value="1"/>
</dbReference>
<organism evidence="4 5">
    <name type="scientific">candidate division MSBL1 archaeon SCGC-AAA261F17</name>
    <dbReference type="NCBI Taxonomy" id="1698274"/>
    <lineage>
        <taxon>Archaea</taxon>
        <taxon>Methanobacteriati</taxon>
        <taxon>Methanobacteriota</taxon>
        <taxon>candidate division MSBL1</taxon>
    </lineage>
</organism>
<dbReference type="FunFam" id="3.20.20.140:FF:000174">
    <property type="entry name" value="Dihydropyrimidinase-related protein 2"/>
    <property type="match status" value="1"/>
</dbReference>
<evidence type="ECO:0000313" key="4">
    <source>
        <dbReference type="EMBL" id="KXB02535.1"/>
    </source>
</evidence>
<keyword evidence="5" id="KW-1185">Reference proteome</keyword>
<evidence type="ECO:0000259" key="3">
    <source>
        <dbReference type="Pfam" id="PF01979"/>
    </source>
</evidence>
<dbReference type="PANTHER" id="PTHR43668">
    <property type="entry name" value="ALLANTOINASE"/>
    <property type="match status" value="1"/>
</dbReference>
<evidence type="ECO:0000256" key="2">
    <source>
        <dbReference type="ARBA" id="ARBA00022975"/>
    </source>
</evidence>
<gene>
    <name evidence="4" type="ORF">AKJ44_00200</name>
</gene>
<dbReference type="InterPro" id="IPR050138">
    <property type="entry name" value="DHOase/Allantoinase_Hydrolase"/>
</dbReference>